<dbReference type="PRINTS" id="PR00237">
    <property type="entry name" value="GPCRRHODOPSN"/>
</dbReference>
<dbReference type="PANTHER" id="PTHR46641">
    <property type="entry name" value="FMRFAMIDE RECEPTOR-RELATED"/>
    <property type="match status" value="1"/>
</dbReference>
<dbReference type="InterPro" id="IPR052954">
    <property type="entry name" value="GPCR-Ligand_Int"/>
</dbReference>
<evidence type="ECO:0000259" key="6">
    <source>
        <dbReference type="PROSITE" id="PS50262"/>
    </source>
</evidence>
<gene>
    <name evidence="7" type="ORF">JXQ802_LOCUS13180</name>
</gene>
<dbReference type="Proteomes" id="UP000663870">
    <property type="component" value="Unassembled WGS sequence"/>
</dbReference>
<dbReference type="SUPFAM" id="SSF81321">
    <property type="entry name" value="Family A G protein-coupled receptor-like"/>
    <property type="match status" value="1"/>
</dbReference>
<dbReference type="AlphaFoldDB" id="A0A814FBQ4"/>
<accession>A0A814FBQ4</accession>
<evidence type="ECO:0000256" key="5">
    <source>
        <dbReference type="SAM" id="Phobius"/>
    </source>
</evidence>
<reference evidence="7" key="1">
    <citation type="submission" date="2021-02" db="EMBL/GenBank/DDBJ databases">
        <authorList>
            <person name="Nowell W R."/>
        </authorList>
    </citation>
    <scope>NUCLEOTIDE SEQUENCE</scope>
</reference>
<name>A0A814FBQ4_9BILA</name>
<evidence type="ECO:0000313" key="8">
    <source>
        <dbReference type="Proteomes" id="UP000663870"/>
    </source>
</evidence>
<keyword evidence="3 5" id="KW-1133">Transmembrane helix</keyword>
<feature type="transmembrane region" description="Helical" evidence="5">
    <location>
        <begin position="100"/>
        <end position="119"/>
    </location>
</feature>
<protein>
    <recommendedName>
        <fullName evidence="6">G-protein coupled receptors family 1 profile domain-containing protein</fullName>
    </recommendedName>
</protein>
<dbReference type="Pfam" id="PF00001">
    <property type="entry name" value="7tm_1"/>
    <property type="match status" value="1"/>
</dbReference>
<feature type="transmembrane region" description="Helical" evidence="5">
    <location>
        <begin position="140"/>
        <end position="160"/>
    </location>
</feature>
<feature type="transmembrane region" description="Helical" evidence="5">
    <location>
        <begin position="190"/>
        <end position="212"/>
    </location>
</feature>
<dbReference type="Gene3D" id="1.20.1070.10">
    <property type="entry name" value="Rhodopsin 7-helix transmembrane proteins"/>
    <property type="match status" value="1"/>
</dbReference>
<dbReference type="InterPro" id="IPR000276">
    <property type="entry name" value="GPCR_Rhodpsn"/>
</dbReference>
<keyword evidence="4 5" id="KW-0472">Membrane</keyword>
<feature type="transmembrane region" description="Helical" evidence="5">
    <location>
        <begin position="26"/>
        <end position="46"/>
    </location>
</feature>
<evidence type="ECO:0000256" key="1">
    <source>
        <dbReference type="ARBA" id="ARBA00004370"/>
    </source>
</evidence>
<evidence type="ECO:0000313" key="7">
    <source>
        <dbReference type="EMBL" id="CAF0981098.1"/>
    </source>
</evidence>
<feature type="transmembrane region" description="Helical" evidence="5">
    <location>
        <begin position="58"/>
        <end position="80"/>
    </location>
</feature>
<feature type="transmembrane region" description="Helical" evidence="5">
    <location>
        <begin position="287"/>
        <end position="308"/>
    </location>
</feature>
<dbReference type="EMBL" id="CAJNOL010000280">
    <property type="protein sequence ID" value="CAF0981098.1"/>
    <property type="molecule type" value="Genomic_DNA"/>
</dbReference>
<dbReference type="GO" id="GO:0016020">
    <property type="term" value="C:membrane"/>
    <property type="evidence" value="ECO:0007669"/>
    <property type="project" value="UniProtKB-SubCell"/>
</dbReference>
<evidence type="ECO:0000256" key="3">
    <source>
        <dbReference type="ARBA" id="ARBA00022989"/>
    </source>
</evidence>
<dbReference type="PANTHER" id="PTHR46641:SF25">
    <property type="entry name" value="CNMAMIDE RECEPTOR-RELATED"/>
    <property type="match status" value="1"/>
</dbReference>
<evidence type="ECO:0000256" key="4">
    <source>
        <dbReference type="ARBA" id="ARBA00023136"/>
    </source>
</evidence>
<feature type="domain" description="G-protein coupled receptors family 1 profile" evidence="6">
    <location>
        <begin position="38"/>
        <end position="348"/>
    </location>
</feature>
<comment type="caution">
    <text evidence="7">The sequence shown here is derived from an EMBL/GenBank/DDBJ whole genome shotgun (WGS) entry which is preliminary data.</text>
</comment>
<keyword evidence="8" id="KW-1185">Reference proteome</keyword>
<comment type="subcellular location">
    <subcellularLocation>
        <location evidence="1">Membrane</location>
    </subcellularLocation>
</comment>
<evidence type="ECO:0000256" key="2">
    <source>
        <dbReference type="ARBA" id="ARBA00022692"/>
    </source>
</evidence>
<sequence length="530" mass="61147">MNSTLTNFDYIYNNHLVQIASRSEKFILPCLLLIGTTCNTLTFVVMRRGRMRHSSSCFYMAALAIADTFVLWIGCFNRWLELLEKQRPILACNMCCKLGTFAFFFFADCSVWITVAMTFERYIAVSQPLRASQICTIKRARYILLNILIIFLLINAHFLWTFHLSSTESHCIPLNQQSLFLKYFTWFDSFKYSFCPFTLLITLNILIIKSLLNARNKNKLLEQQPSTIYKNNNNNNINSKTSSISFSSTSTNNSGNTLIKKFKKNHYQHISTKALTYRRVNRRLTTMLLTVSFAFCICSMPISIMQLIDGIYSDIEQRSKKMNIAITIGKIIAEISQYINHSSNFFLYAFTGRIFRHELWRLFTCSRHRFFFASSSQRLRHRAKKIISFHNPTQGLHEHFYSNGQCHTKIIIAPKHLLKTPENDNYRQSISSTYSLSQIPITKQNSQYQCDNFLNPYHHLSISTHPISLTQTTAIVLPESSSSLIVKQKEALASFVTKIKTNQTTPLLNSSIKCQTIKPYGVTDITSNSL</sequence>
<dbReference type="PROSITE" id="PS50262">
    <property type="entry name" value="G_PROTEIN_RECEP_F1_2"/>
    <property type="match status" value="1"/>
</dbReference>
<dbReference type="GO" id="GO:0004930">
    <property type="term" value="F:G protein-coupled receptor activity"/>
    <property type="evidence" value="ECO:0007669"/>
    <property type="project" value="InterPro"/>
</dbReference>
<keyword evidence="2 5" id="KW-0812">Transmembrane</keyword>
<proteinExistence type="predicted"/>
<organism evidence="7 8">
    <name type="scientific">Rotaria sordida</name>
    <dbReference type="NCBI Taxonomy" id="392033"/>
    <lineage>
        <taxon>Eukaryota</taxon>
        <taxon>Metazoa</taxon>
        <taxon>Spiralia</taxon>
        <taxon>Gnathifera</taxon>
        <taxon>Rotifera</taxon>
        <taxon>Eurotatoria</taxon>
        <taxon>Bdelloidea</taxon>
        <taxon>Philodinida</taxon>
        <taxon>Philodinidae</taxon>
        <taxon>Rotaria</taxon>
    </lineage>
</organism>
<dbReference type="InterPro" id="IPR017452">
    <property type="entry name" value="GPCR_Rhodpsn_7TM"/>
</dbReference>